<proteinExistence type="predicted"/>
<evidence type="ECO:0000313" key="1">
    <source>
        <dbReference type="EMBL" id="GFQ81085.1"/>
    </source>
</evidence>
<accession>A0A8X6FHW1</accession>
<sequence length="171" mass="19851">MNLRGLPEGPPVKWACILVWLCVHSDPSYVEVQPLDSWHFCQLDWKSICPSLIPFEDPEDHQKTAFQKIPHKSSAASCKSPWQSFCLPGLGLGIQAILHQGNSPNWWYRARNQIFPPTHPQKPDYWFPHVDFSFAILLYVPFFDKCSLQLINTPLSSYEFLLLAFVPWLRR</sequence>
<keyword evidence="2" id="KW-1185">Reference proteome</keyword>
<reference evidence="1" key="1">
    <citation type="submission" date="2020-07" db="EMBL/GenBank/DDBJ databases">
        <title>Multicomponent nature underlies the extraordinary mechanical properties of spider dragline silk.</title>
        <authorList>
            <person name="Kono N."/>
            <person name="Nakamura H."/>
            <person name="Mori M."/>
            <person name="Yoshida Y."/>
            <person name="Ohtoshi R."/>
            <person name="Malay A.D."/>
            <person name="Moran D.A.P."/>
            <person name="Tomita M."/>
            <person name="Numata K."/>
            <person name="Arakawa K."/>
        </authorList>
    </citation>
    <scope>NUCLEOTIDE SEQUENCE</scope>
</reference>
<organism evidence="1 2">
    <name type="scientific">Trichonephila clavata</name>
    <name type="common">Joro spider</name>
    <name type="synonym">Nephila clavata</name>
    <dbReference type="NCBI Taxonomy" id="2740835"/>
    <lineage>
        <taxon>Eukaryota</taxon>
        <taxon>Metazoa</taxon>
        <taxon>Ecdysozoa</taxon>
        <taxon>Arthropoda</taxon>
        <taxon>Chelicerata</taxon>
        <taxon>Arachnida</taxon>
        <taxon>Araneae</taxon>
        <taxon>Araneomorphae</taxon>
        <taxon>Entelegynae</taxon>
        <taxon>Araneoidea</taxon>
        <taxon>Nephilidae</taxon>
        <taxon>Trichonephila</taxon>
    </lineage>
</organism>
<protein>
    <submittedName>
        <fullName evidence="1">Uncharacterized protein</fullName>
    </submittedName>
</protein>
<gene>
    <name evidence="1" type="ORF">TNCT_343801</name>
</gene>
<evidence type="ECO:0000313" key="2">
    <source>
        <dbReference type="Proteomes" id="UP000887116"/>
    </source>
</evidence>
<dbReference type="Proteomes" id="UP000887116">
    <property type="component" value="Unassembled WGS sequence"/>
</dbReference>
<comment type="caution">
    <text evidence="1">The sequence shown here is derived from an EMBL/GenBank/DDBJ whole genome shotgun (WGS) entry which is preliminary data.</text>
</comment>
<dbReference type="EMBL" id="BMAO01012394">
    <property type="protein sequence ID" value="GFQ81085.1"/>
    <property type="molecule type" value="Genomic_DNA"/>
</dbReference>
<dbReference type="OrthoDB" id="10511452at2759"/>
<name>A0A8X6FHW1_TRICU</name>
<dbReference type="AlphaFoldDB" id="A0A8X6FHW1"/>